<comment type="subcellular location">
    <subcellularLocation>
        <location evidence="1 7">Cell membrane</location>
        <topology evidence="1 7">Multi-pass membrane protein</topology>
    </subcellularLocation>
</comment>
<dbReference type="InterPro" id="IPR020761">
    <property type="entry name" value="UPF0114_bac"/>
</dbReference>
<keyword evidence="6 7" id="KW-0472">Membrane</keyword>
<proteinExistence type="inferred from homology"/>
<evidence type="ECO:0000256" key="6">
    <source>
        <dbReference type="ARBA" id="ARBA00023136"/>
    </source>
</evidence>
<dbReference type="NCBIfam" id="TIGR00645">
    <property type="entry name" value="HI0507"/>
    <property type="match status" value="1"/>
</dbReference>
<dbReference type="OrthoDB" id="9783569at2"/>
<evidence type="ECO:0000256" key="3">
    <source>
        <dbReference type="ARBA" id="ARBA00022475"/>
    </source>
</evidence>
<evidence type="ECO:0000256" key="5">
    <source>
        <dbReference type="ARBA" id="ARBA00022989"/>
    </source>
</evidence>
<keyword evidence="3 7" id="KW-1003">Cell membrane</keyword>
<protein>
    <recommendedName>
        <fullName evidence="7">UPF0114 protein EV682_105188</fullName>
    </recommendedName>
</protein>
<dbReference type="AlphaFoldDB" id="A0A377Q6N6"/>
<feature type="transmembrane region" description="Helical" evidence="7">
    <location>
        <begin position="56"/>
        <end position="78"/>
    </location>
</feature>
<feature type="transmembrane region" description="Helical" evidence="7">
    <location>
        <begin position="141"/>
        <end position="160"/>
    </location>
</feature>
<dbReference type="Proteomes" id="UP000295794">
    <property type="component" value="Unassembled WGS sequence"/>
</dbReference>
<dbReference type="PANTHER" id="PTHR38596">
    <property type="entry name" value="UPF0114 PROTEIN YQHA"/>
    <property type="match status" value="1"/>
</dbReference>
<evidence type="ECO:0000256" key="7">
    <source>
        <dbReference type="HAMAP-Rule" id="MF_00143"/>
    </source>
</evidence>
<feature type="transmembrane region" description="Helical" evidence="7">
    <location>
        <begin position="18"/>
        <end position="36"/>
    </location>
</feature>
<dbReference type="EMBL" id="UGHR01000001">
    <property type="protein sequence ID" value="STQ90395.1"/>
    <property type="molecule type" value="Genomic_DNA"/>
</dbReference>
<dbReference type="PANTHER" id="PTHR38596:SF1">
    <property type="entry name" value="UPF0114 PROTEIN YQHA"/>
    <property type="match status" value="1"/>
</dbReference>
<dbReference type="EMBL" id="SMBT01000005">
    <property type="protein sequence ID" value="TCU87063.1"/>
    <property type="molecule type" value="Genomic_DNA"/>
</dbReference>
<evidence type="ECO:0000256" key="4">
    <source>
        <dbReference type="ARBA" id="ARBA00022692"/>
    </source>
</evidence>
<keyword evidence="4 7" id="KW-0812">Transmembrane</keyword>
<sequence length="170" mass="18838">MQNRVEDILERIIFQSRWLLAPFYLALILGLLALFAKMIKELFGMFNALIYGDGNLIIAILGMVDVTLVANLLLIVIFSGYENFISKLDIAHSSVDKPSWMGKVSYADLKLKLIGSIVAISAIDLLKAFMNIKSTDHTELAWLIGIHLTFVISGVLFAVMDRIAAGSPKH</sequence>
<name>A0A377Q6N6_9NEIS</name>
<evidence type="ECO:0000256" key="2">
    <source>
        <dbReference type="ARBA" id="ARBA00005774"/>
    </source>
</evidence>
<dbReference type="InterPro" id="IPR005134">
    <property type="entry name" value="UPF0114"/>
</dbReference>
<evidence type="ECO:0000313" key="8">
    <source>
        <dbReference type="EMBL" id="STQ90395.1"/>
    </source>
</evidence>
<dbReference type="RefSeq" id="WP_099398233.1">
    <property type="nucleotide sequence ID" value="NZ_CAWOLO010000005.1"/>
</dbReference>
<evidence type="ECO:0000256" key="1">
    <source>
        <dbReference type="ARBA" id="ARBA00004651"/>
    </source>
</evidence>
<dbReference type="HAMAP" id="MF_00143">
    <property type="entry name" value="UPF0114"/>
    <property type="match status" value="1"/>
</dbReference>
<keyword evidence="11" id="KW-1185">Reference proteome</keyword>
<evidence type="ECO:0000313" key="10">
    <source>
        <dbReference type="Proteomes" id="UP000255108"/>
    </source>
</evidence>
<keyword evidence="5 7" id="KW-1133">Transmembrane helix</keyword>
<organism evidence="8 10">
    <name type="scientific">Iodobacter fluviatilis</name>
    <dbReference type="NCBI Taxonomy" id="537"/>
    <lineage>
        <taxon>Bacteria</taxon>
        <taxon>Pseudomonadati</taxon>
        <taxon>Pseudomonadota</taxon>
        <taxon>Betaproteobacteria</taxon>
        <taxon>Neisseriales</taxon>
        <taxon>Chitinibacteraceae</taxon>
        <taxon>Iodobacter</taxon>
    </lineage>
</organism>
<dbReference type="Pfam" id="PF03350">
    <property type="entry name" value="UPF0114"/>
    <property type="match status" value="1"/>
</dbReference>
<evidence type="ECO:0000313" key="9">
    <source>
        <dbReference type="EMBL" id="TCU87063.1"/>
    </source>
</evidence>
<dbReference type="Proteomes" id="UP000255108">
    <property type="component" value="Unassembled WGS sequence"/>
</dbReference>
<comment type="similarity">
    <text evidence="2 7">Belongs to the UPF0114 family.</text>
</comment>
<gene>
    <name evidence="9" type="ORF">EV682_105188</name>
    <name evidence="8" type="ORF">NCTC11159_01459</name>
</gene>
<reference evidence="9 11" key="2">
    <citation type="submission" date="2019-03" db="EMBL/GenBank/DDBJ databases">
        <title>Genomic Encyclopedia of Type Strains, Phase IV (KMG-IV): sequencing the most valuable type-strain genomes for metagenomic binning, comparative biology and taxonomic classification.</title>
        <authorList>
            <person name="Goeker M."/>
        </authorList>
    </citation>
    <scope>NUCLEOTIDE SEQUENCE [LARGE SCALE GENOMIC DNA]</scope>
    <source>
        <strain evidence="9 11">DSM 3764</strain>
    </source>
</reference>
<evidence type="ECO:0000313" key="11">
    <source>
        <dbReference type="Proteomes" id="UP000295794"/>
    </source>
</evidence>
<reference evidence="8 10" key="1">
    <citation type="submission" date="2018-06" db="EMBL/GenBank/DDBJ databases">
        <authorList>
            <consortium name="Pathogen Informatics"/>
            <person name="Doyle S."/>
        </authorList>
    </citation>
    <scope>NUCLEOTIDE SEQUENCE [LARGE SCALE GENOMIC DNA]</scope>
    <source>
        <strain evidence="8 10">NCTC11159</strain>
    </source>
</reference>
<accession>A0A377Q6N6</accession>
<dbReference type="GO" id="GO:0005886">
    <property type="term" value="C:plasma membrane"/>
    <property type="evidence" value="ECO:0007669"/>
    <property type="project" value="UniProtKB-SubCell"/>
</dbReference>